<dbReference type="GO" id="GO:0005975">
    <property type="term" value="P:carbohydrate metabolic process"/>
    <property type="evidence" value="ECO:0007669"/>
    <property type="project" value="InterPro"/>
</dbReference>
<protein>
    <recommendedName>
        <fullName evidence="5">phosphoglycolate phosphatase</fullName>
        <ecNumber evidence="5">3.1.3.18</ecNumber>
    </recommendedName>
</protein>
<accession>A0A9X7UXA4</accession>
<evidence type="ECO:0000313" key="10">
    <source>
        <dbReference type="EMBL" id="QQD24609.1"/>
    </source>
</evidence>
<sequence>MTSANLSRHPRPQAVLFDLDGTLVDSAPDFYTVVNSLRAEDGLPALPHPAIREQVSNGGMALARLTWNLTAEHPQLADYRLRLLARYSEHIGSASGLFPGFAQTLHGLQQAGIQWGIVTNKPRPYTEPLLQRLGIEAAVVVCPDDVSQPKPHPEPLFKAAADLNLEASQCWYVGDHIRDIDAARAAGMPSVAALFGYVEAGDDPQQWQADYSINQPQDLLHLLALN</sequence>
<dbReference type="Gene3D" id="1.10.150.240">
    <property type="entry name" value="Putative phosphatase, domain 2"/>
    <property type="match status" value="1"/>
</dbReference>
<dbReference type="InterPro" id="IPR006439">
    <property type="entry name" value="HAD-SF_hydro_IA"/>
</dbReference>
<evidence type="ECO:0000256" key="4">
    <source>
        <dbReference type="ARBA" id="ARBA00006171"/>
    </source>
</evidence>
<dbReference type="NCBIfam" id="TIGR01549">
    <property type="entry name" value="HAD-SF-IA-v1"/>
    <property type="match status" value="1"/>
</dbReference>
<keyword evidence="8" id="KW-0460">Magnesium</keyword>
<comment type="pathway">
    <text evidence="3">Organic acid metabolism; glycolate biosynthesis; glycolate from 2-phosphoglycolate: step 1/1.</text>
</comment>
<keyword evidence="11" id="KW-1185">Reference proteome</keyword>
<dbReference type="Pfam" id="PF13419">
    <property type="entry name" value="HAD_2"/>
    <property type="match status" value="1"/>
</dbReference>
<evidence type="ECO:0000256" key="3">
    <source>
        <dbReference type="ARBA" id="ARBA00004818"/>
    </source>
</evidence>
<dbReference type="AlphaFoldDB" id="A0A9X7UXA4"/>
<dbReference type="SUPFAM" id="SSF56784">
    <property type="entry name" value="HAD-like"/>
    <property type="match status" value="1"/>
</dbReference>
<dbReference type="GO" id="GO:0005829">
    <property type="term" value="C:cytosol"/>
    <property type="evidence" value="ECO:0007669"/>
    <property type="project" value="TreeGrafter"/>
</dbReference>
<comment type="similarity">
    <text evidence="4">Belongs to the HAD-like hydrolase superfamily. CbbY/CbbZ/Gph/YieH family.</text>
</comment>
<dbReference type="InterPro" id="IPR041492">
    <property type="entry name" value="HAD_2"/>
</dbReference>
<dbReference type="EMBL" id="CP046056">
    <property type="protein sequence ID" value="QQD24609.1"/>
    <property type="molecule type" value="Genomic_DNA"/>
</dbReference>
<evidence type="ECO:0000256" key="8">
    <source>
        <dbReference type="ARBA" id="ARBA00022842"/>
    </source>
</evidence>
<keyword evidence="9" id="KW-0119">Carbohydrate metabolism</keyword>
<dbReference type="GO" id="GO:0006281">
    <property type="term" value="P:DNA repair"/>
    <property type="evidence" value="ECO:0007669"/>
    <property type="project" value="TreeGrafter"/>
</dbReference>
<dbReference type="KEGG" id="vcw:GJQ55_09105"/>
<evidence type="ECO:0000256" key="7">
    <source>
        <dbReference type="ARBA" id="ARBA00022801"/>
    </source>
</evidence>
<dbReference type="Gene3D" id="3.40.50.1000">
    <property type="entry name" value="HAD superfamily/HAD-like"/>
    <property type="match status" value="1"/>
</dbReference>
<comment type="catalytic activity">
    <reaction evidence="1">
        <text>2-phosphoglycolate + H2O = glycolate + phosphate</text>
        <dbReference type="Rhea" id="RHEA:14369"/>
        <dbReference type="ChEBI" id="CHEBI:15377"/>
        <dbReference type="ChEBI" id="CHEBI:29805"/>
        <dbReference type="ChEBI" id="CHEBI:43474"/>
        <dbReference type="ChEBI" id="CHEBI:58033"/>
        <dbReference type="EC" id="3.1.3.18"/>
    </reaction>
</comment>
<gene>
    <name evidence="10" type="primary">gph</name>
    <name evidence="10" type="ORF">GJQ55_09105</name>
</gene>
<dbReference type="GO" id="GO:0046872">
    <property type="term" value="F:metal ion binding"/>
    <property type="evidence" value="ECO:0007669"/>
    <property type="project" value="UniProtKB-KW"/>
</dbReference>
<organism evidence="10 11">
    <name type="scientific">Venatoribacter cucullus</name>
    <dbReference type="NCBI Taxonomy" id="2661630"/>
    <lineage>
        <taxon>Bacteria</taxon>
        <taxon>Pseudomonadati</taxon>
        <taxon>Pseudomonadota</taxon>
        <taxon>Gammaproteobacteria</taxon>
        <taxon>Oceanospirillales</taxon>
        <taxon>Oceanospirillaceae</taxon>
        <taxon>Venatoribacter</taxon>
    </lineage>
</organism>
<dbReference type="RefSeq" id="WP_228344668.1">
    <property type="nucleotide sequence ID" value="NZ_CP046056.1"/>
</dbReference>
<dbReference type="InterPro" id="IPR023214">
    <property type="entry name" value="HAD_sf"/>
</dbReference>
<dbReference type="NCBIfam" id="TIGR01509">
    <property type="entry name" value="HAD-SF-IA-v3"/>
    <property type="match status" value="1"/>
</dbReference>
<evidence type="ECO:0000256" key="9">
    <source>
        <dbReference type="ARBA" id="ARBA00023277"/>
    </source>
</evidence>
<dbReference type="PANTHER" id="PTHR43434">
    <property type="entry name" value="PHOSPHOGLYCOLATE PHOSPHATASE"/>
    <property type="match status" value="1"/>
</dbReference>
<proteinExistence type="inferred from homology"/>
<evidence type="ECO:0000256" key="2">
    <source>
        <dbReference type="ARBA" id="ARBA00001946"/>
    </source>
</evidence>
<dbReference type="SFLD" id="SFLDG01135">
    <property type="entry name" value="C1.5.6:_HAD__Beta-PGM__Phospha"/>
    <property type="match status" value="1"/>
</dbReference>
<reference evidence="10 11" key="1">
    <citation type="submission" date="2019-11" db="EMBL/GenBank/DDBJ databases">
        <title>Venatorbacter sp. nov. a predator of Campylobacter and other Gram-negative bacteria.</title>
        <authorList>
            <person name="Saeedi A."/>
            <person name="Cummings N.J."/>
            <person name="Connerton I.F."/>
            <person name="Connerton P.L."/>
        </authorList>
    </citation>
    <scope>NUCLEOTIDE SEQUENCE [LARGE SCALE GENOMIC DNA]</scope>
    <source>
        <strain evidence="10">XL5</strain>
    </source>
</reference>
<dbReference type="InterPro" id="IPR036412">
    <property type="entry name" value="HAD-like_sf"/>
</dbReference>
<dbReference type="SFLD" id="SFLDS00003">
    <property type="entry name" value="Haloacid_Dehalogenase"/>
    <property type="match status" value="1"/>
</dbReference>
<evidence type="ECO:0000256" key="1">
    <source>
        <dbReference type="ARBA" id="ARBA00000830"/>
    </source>
</evidence>
<dbReference type="EC" id="3.1.3.18" evidence="5"/>
<dbReference type="NCBIfam" id="TIGR01449">
    <property type="entry name" value="PGP_bact"/>
    <property type="match status" value="1"/>
</dbReference>
<name>A0A9X7UXA4_9GAMM</name>
<keyword evidence="6" id="KW-0479">Metal-binding</keyword>
<dbReference type="SFLD" id="SFLDG01129">
    <property type="entry name" value="C1.5:_HAD__Beta-PGM__Phosphata"/>
    <property type="match status" value="1"/>
</dbReference>
<dbReference type="InterPro" id="IPR037512">
    <property type="entry name" value="PGPase_prok"/>
</dbReference>
<dbReference type="PANTHER" id="PTHR43434:SF23">
    <property type="entry name" value="PHOSPHOGLYCOLATE PHOSPHATASE"/>
    <property type="match status" value="1"/>
</dbReference>
<dbReference type="Proteomes" id="UP000596074">
    <property type="component" value="Chromosome"/>
</dbReference>
<evidence type="ECO:0000256" key="5">
    <source>
        <dbReference type="ARBA" id="ARBA00013078"/>
    </source>
</evidence>
<dbReference type="InterPro" id="IPR023198">
    <property type="entry name" value="PGP-like_dom2"/>
</dbReference>
<evidence type="ECO:0000313" key="11">
    <source>
        <dbReference type="Proteomes" id="UP000596074"/>
    </source>
</evidence>
<evidence type="ECO:0000256" key="6">
    <source>
        <dbReference type="ARBA" id="ARBA00022723"/>
    </source>
</evidence>
<dbReference type="GO" id="GO:0008967">
    <property type="term" value="F:phosphoglycolate phosphatase activity"/>
    <property type="evidence" value="ECO:0007669"/>
    <property type="project" value="UniProtKB-EC"/>
</dbReference>
<dbReference type="InterPro" id="IPR050155">
    <property type="entry name" value="HAD-like_hydrolase_sf"/>
</dbReference>
<comment type="cofactor">
    <cofactor evidence="2">
        <name>Mg(2+)</name>
        <dbReference type="ChEBI" id="CHEBI:18420"/>
    </cofactor>
</comment>
<keyword evidence="7 10" id="KW-0378">Hydrolase</keyword>